<reference evidence="2" key="1">
    <citation type="submission" date="2020-01" db="EMBL/GenBank/DDBJ databases">
        <authorList>
            <person name="Mishra B."/>
        </authorList>
    </citation>
    <scope>NUCLEOTIDE SEQUENCE [LARGE SCALE GENOMIC DNA]</scope>
</reference>
<dbReference type="EMBL" id="CACVBM020001079">
    <property type="protein sequence ID" value="CAA7029314.1"/>
    <property type="molecule type" value="Genomic_DNA"/>
</dbReference>
<proteinExistence type="predicted"/>
<organism evidence="2 3">
    <name type="scientific">Microthlaspi erraticum</name>
    <dbReference type="NCBI Taxonomy" id="1685480"/>
    <lineage>
        <taxon>Eukaryota</taxon>
        <taxon>Viridiplantae</taxon>
        <taxon>Streptophyta</taxon>
        <taxon>Embryophyta</taxon>
        <taxon>Tracheophyta</taxon>
        <taxon>Spermatophyta</taxon>
        <taxon>Magnoliopsida</taxon>
        <taxon>eudicotyledons</taxon>
        <taxon>Gunneridae</taxon>
        <taxon>Pentapetalae</taxon>
        <taxon>rosids</taxon>
        <taxon>malvids</taxon>
        <taxon>Brassicales</taxon>
        <taxon>Brassicaceae</taxon>
        <taxon>Coluteocarpeae</taxon>
        <taxon>Microthlaspi</taxon>
    </lineage>
</organism>
<comment type="caution">
    <text evidence="2">The sequence shown here is derived from an EMBL/GenBank/DDBJ whole genome shotgun (WGS) entry which is preliminary data.</text>
</comment>
<dbReference type="PANTHER" id="PTHR33240:SF8">
    <property type="entry name" value="OS03G0439900 PROTEIN"/>
    <property type="match status" value="1"/>
</dbReference>
<evidence type="ECO:0000313" key="3">
    <source>
        <dbReference type="Proteomes" id="UP000467841"/>
    </source>
</evidence>
<dbReference type="PANTHER" id="PTHR33240">
    <property type="entry name" value="OS08G0508500 PROTEIN"/>
    <property type="match status" value="1"/>
</dbReference>
<dbReference type="AlphaFoldDB" id="A0A6D2ILQ4"/>
<evidence type="ECO:0000256" key="1">
    <source>
        <dbReference type="SAM" id="MobiDB-lite"/>
    </source>
</evidence>
<evidence type="ECO:0000313" key="2">
    <source>
        <dbReference type="EMBL" id="CAA7029314.1"/>
    </source>
</evidence>
<sequence length="97" mass="11058">MTMMVKFVVIDRSTIYNIILEGPWLYSIKAILSTYHQCLKFPTRDGIVTIRGNQRLAQNMFVTDVKCNKSKQSSQVSSTKTRVEWNRVPARSSLGSS</sequence>
<keyword evidence="3" id="KW-1185">Reference proteome</keyword>
<accession>A0A6D2ILQ4</accession>
<name>A0A6D2ILQ4_9BRAS</name>
<dbReference type="OrthoDB" id="1738169at2759"/>
<feature type="compositionally biased region" description="Low complexity" evidence="1">
    <location>
        <begin position="71"/>
        <end position="80"/>
    </location>
</feature>
<gene>
    <name evidence="2" type="ORF">MERR_LOCUS16549</name>
</gene>
<dbReference type="Proteomes" id="UP000467841">
    <property type="component" value="Unassembled WGS sequence"/>
</dbReference>
<feature type="region of interest" description="Disordered" evidence="1">
    <location>
        <begin position="71"/>
        <end position="97"/>
    </location>
</feature>
<protein>
    <submittedName>
        <fullName evidence="2">Uncharacterized protein</fullName>
    </submittedName>
</protein>